<name>A0ABX1PNA6_9RHOO</name>
<dbReference type="InterPro" id="IPR029016">
    <property type="entry name" value="GAF-like_dom_sf"/>
</dbReference>
<dbReference type="Gene3D" id="3.30.565.10">
    <property type="entry name" value="Histidine kinase-like ATPase, C-terminal domain"/>
    <property type="match status" value="1"/>
</dbReference>
<dbReference type="InterPro" id="IPR050482">
    <property type="entry name" value="Sensor_HK_TwoCompSys"/>
</dbReference>
<feature type="domain" description="PAC" evidence="7">
    <location>
        <begin position="399"/>
        <end position="451"/>
    </location>
</feature>
<accession>A0ABX1PNA6</accession>
<dbReference type="InterPro" id="IPR001610">
    <property type="entry name" value="PAC"/>
</dbReference>
<dbReference type="PROSITE" id="PS50113">
    <property type="entry name" value="PAC"/>
    <property type="match status" value="2"/>
</dbReference>
<keyword evidence="4" id="KW-0175">Coiled coil</keyword>
<dbReference type="SUPFAM" id="SSF55785">
    <property type="entry name" value="PYP-like sensor domain (PAS domain)"/>
    <property type="match status" value="3"/>
</dbReference>
<feature type="coiled-coil region" evidence="4">
    <location>
        <begin position="569"/>
        <end position="596"/>
    </location>
</feature>
<dbReference type="PROSITE" id="PS50109">
    <property type="entry name" value="HIS_KIN"/>
    <property type="match status" value="1"/>
</dbReference>
<dbReference type="SMART" id="SM00091">
    <property type="entry name" value="PAS"/>
    <property type="match status" value="2"/>
</dbReference>
<evidence type="ECO:0000313" key="8">
    <source>
        <dbReference type="EMBL" id="NMG25301.1"/>
    </source>
</evidence>
<dbReference type="InterPro" id="IPR005467">
    <property type="entry name" value="His_kinase_dom"/>
</dbReference>
<dbReference type="InterPro" id="IPR003018">
    <property type="entry name" value="GAF"/>
</dbReference>
<dbReference type="CDD" id="cd00130">
    <property type="entry name" value="PAS"/>
    <property type="match status" value="1"/>
</dbReference>
<dbReference type="PROSITE" id="PS50112">
    <property type="entry name" value="PAS"/>
    <property type="match status" value="1"/>
</dbReference>
<keyword evidence="2" id="KW-0418">Kinase</keyword>
<dbReference type="Gene3D" id="1.20.5.1930">
    <property type="match status" value="1"/>
</dbReference>
<dbReference type="NCBIfam" id="TIGR00229">
    <property type="entry name" value="sensory_box"/>
    <property type="match status" value="1"/>
</dbReference>
<dbReference type="InterPro" id="IPR003594">
    <property type="entry name" value="HATPase_dom"/>
</dbReference>
<evidence type="ECO:0000313" key="9">
    <source>
        <dbReference type="Proteomes" id="UP000615989"/>
    </source>
</evidence>
<dbReference type="Gene3D" id="3.30.450.40">
    <property type="match status" value="1"/>
</dbReference>
<keyword evidence="9" id="KW-1185">Reference proteome</keyword>
<dbReference type="InterPro" id="IPR000700">
    <property type="entry name" value="PAS-assoc_C"/>
</dbReference>
<dbReference type="Proteomes" id="UP000615989">
    <property type="component" value="Unassembled WGS sequence"/>
</dbReference>
<dbReference type="Gene3D" id="3.30.450.20">
    <property type="entry name" value="PAS domain"/>
    <property type="match status" value="2"/>
</dbReference>
<dbReference type="InterPro" id="IPR000014">
    <property type="entry name" value="PAS"/>
</dbReference>
<dbReference type="Pfam" id="PF13426">
    <property type="entry name" value="PAS_9"/>
    <property type="match status" value="1"/>
</dbReference>
<dbReference type="SMART" id="SM00387">
    <property type="entry name" value="HATPase_c"/>
    <property type="match status" value="1"/>
</dbReference>
<feature type="domain" description="Histidine kinase" evidence="5">
    <location>
        <begin position="653"/>
        <end position="800"/>
    </location>
</feature>
<dbReference type="PANTHER" id="PTHR24421">
    <property type="entry name" value="NITRATE/NITRITE SENSOR PROTEIN NARX-RELATED"/>
    <property type="match status" value="1"/>
</dbReference>
<evidence type="ECO:0000259" key="7">
    <source>
        <dbReference type="PROSITE" id="PS50113"/>
    </source>
</evidence>
<dbReference type="EMBL" id="WTVG01000029">
    <property type="protein sequence ID" value="NMG25301.1"/>
    <property type="molecule type" value="Genomic_DNA"/>
</dbReference>
<evidence type="ECO:0000256" key="3">
    <source>
        <dbReference type="ARBA" id="ARBA00023012"/>
    </source>
</evidence>
<gene>
    <name evidence="8" type="ORF">GO606_11295</name>
</gene>
<proteinExistence type="predicted"/>
<reference evidence="8" key="1">
    <citation type="submission" date="2019-12" db="EMBL/GenBank/DDBJ databases">
        <title>Comparative genomics gives insights into the taxonomy of the Azoarcus-Aromatoleum group and reveals separate origins of nif in the plant-associated Azoarcus and non-plant-associated Aromatoleum sub-groups.</title>
        <authorList>
            <person name="Lafos M."/>
            <person name="Maluk M."/>
            <person name="Batista M."/>
            <person name="Junghare M."/>
            <person name="Carmona M."/>
            <person name="Faoro H."/>
            <person name="Cruz L.M."/>
            <person name="Battistoni F."/>
            <person name="De Souza E."/>
            <person name="Pedrosa F."/>
            <person name="Chen W.-M."/>
            <person name="Poole P.S."/>
            <person name="Dixon R.A."/>
            <person name="James E.K."/>
        </authorList>
    </citation>
    <scope>NUCLEOTIDE SEQUENCE</scope>
    <source>
        <strain evidence="8">LuFRes1</strain>
    </source>
</reference>
<evidence type="ECO:0000256" key="1">
    <source>
        <dbReference type="ARBA" id="ARBA00022679"/>
    </source>
</evidence>
<dbReference type="SUPFAM" id="SSF55874">
    <property type="entry name" value="ATPase domain of HSP90 chaperone/DNA topoisomerase II/histidine kinase"/>
    <property type="match status" value="1"/>
</dbReference>
<dbReference type="CDD" id="cd16917">
    <property type="entry name" value="HATPase_UhpB-NarQ-NarX-like"/>
    <property type="match status" value="1"/>
</dbReference>
<dbReference type="InterPro" id="IPR011712">
    <property type="entry name" value="Sig_transdc_His_kin_sub3_dim/P"/>
</dbReference>
<evidence type="ECO:0000259" key="6">
    <source>
        <dbReference type="PROSITE" id="PS50112"/>
    </source>
</evidence>
<feature type="domain" description="PAC" evidence="7">
    <location>
        <begin position="526"/>
        <end position="578"/>
    </location>
</feature>
<dbReference type="InterPro" id="IPR035965">
    <property type="entry name" value="PAS-like_dom_sf"/>
</dbReference>
<evidence type="ECO:0000256" key="4">
    <source>
        <dbReference type="SAM" id="Coils"/>
    </source>
</evidence>
<dbReference type="RefSeq" id="WP_169118665.1">
    <property type="nucleotide sequence ID" value="NZ_WTVG02000040.1"/>
</dbReference>
<dbReference type="Pfam" id="PF13185">
    <property type="entry name" value="GAF_2"/>
    <property type="match status" value="1"/>
</dbReference>
<keyword evidence="1" id="KW-0808">Transferase</keyword>
<dbReference type="SUPFAM" id="SSF55781">
    <property type="entry name" value="GAF domain-like"/>
    <property type="match status" value="1"/>
</dbReference>
<keyword evidence="3" id="KW-0902">Two-component regulatory system</keyword>
<sequence length="827" mass="90336">MTGNNRAARIAPANVDAALVDSTDQMLGLLSCDGTLLRANRSLVAFFDIPADEIVGKPLWSAPGWERWGIGTLNIKRAVREAAAGKASHLVGVLSGQSHIGHSVELDLERIAEHFGLQPSIALMGRFDAIGKQLSSARSLRLSQLYGAISDTNKAVMRSSKPEDVYRAVCDACIRHCGFKLAWIGLHDPLSGYIVPVEAAGPAASYVDGIRTGASPGSMERYAPADPTGRDLVASIVPDIAADPDLAAWHAAAAAHGLACLVSLPLQRNGALFGTLNVYGGKAHRFDDEAVALLEEMADNVSFALDHFDREALRCHTEAALRASEARLQEAQAVGRIGDWELERETGAMTWSPELFHLFERPLEMGAPDLDEALAYYEPDTREQTRARFRHAMETGERCELEQTIILPSGAVRHHTTQIVPLKDADRWVYKLFGTVQDITERMLTEQQLRRKTLEIEDLYQNAPCGYQSIDADGVIIRINDTALNWLGYAREEVVGRMRVTDILSPDSQPVFLDQFLRLKQTGLLQSLELELIRSDGSRLPVQVDSTAILDADGHFVATRTMLSDNSARKQLEIERAAHEARLAELSRHMVDVQENERRKLAGELHDRASPNLAALQLTLSNLACALPASVLAELEPMLGDAQALLIDTAAGIREICTNLRPATLDYAGLIPALQDYAQQFARRTGTSIRLDLAPLKTQLLPNVQSLLFRIAQEALTNCAKHADAGTIHLQLAETDDALIMKISDDGVGFDSCLLGESGSRPGLGLITMKERAEFAGGRFTITSNPVSGTEITVTFDLHALNTLWKTRQHPSRRASDRLLQAGPGLL</sequence>
<comment type="caution">
    <text evidence="8">The sequence shown here is derived from an EMBL/GenBank/DDBJ whole genome shotgun (WGS) entry which is preliminary data.</text>
</comment>
<dbReference type="Gene3D" id="2.10.70.100">
    <property type="match status" value="1"/>
</dbReference>
<dbReference type="Pfam" id="PF08448">
    <property type="entry name" value="PAS_4"/>
    <property type="match status" value="1"/>
</dbReference>
<evidence type="ECO:0000256" key="2">
    <source>
        <dbReference type="ARBA" id="ARBA00022777"/>
    </source>
</evidence>
<dbReference type="PANTHER" id="PTHR24421:SF58">
    <property type="entry name" value="SIGNAL TRANSDUCTION HISTIDINE-PROTEIN KINASE_PHOSPHATASE UHPB"/>
    <property type="match status" value="1"/>
</dbReference>
<feature type="domain" description="PAS" evidence="6">
    <location>
        <begin position="452"/>
        <end position="523"/>
    </location>
</feature>
<evidence type="ECO:0000259" key="5">
    <source>
        <dbReference type="PROSITE" id="PS50109"/>
    </source>
</evidence>
<organism evidence="8 9">
    <name type="scientific">Aromatoleum anaerobium</name>
    <dbReference type="NCBI Taxonomy" id="182180"/>
    <lineage>
        <taxon>Bacteria</taxon>
        <taxon>Pseudomonadati</taxon>
        <taxon>Pseudomonadota</taxon>
        <taxon>Betaproteobacteria</taxon>
        <taxon>Rhodocyclales</taxon>
        <taxon>Rhodocyclaceae</taxon>
        <taxon>Aromatoleum</taxon>
    </lineage>
</organism>
<dbReference type="Pfam" id="PF07730">
    <property type="entry name" value="HisKA_3"/>
    <property type="match status" value="1"/>
</dbReference>
<dbReference type="SMART" id="SM00086">
    <property type="entry name" value="PAC"/>
    <property type="match status" value="2"/>
</dbReference>
<dbReference type="Pfam" id="PF02518">
    <property type="entry name" value="HATPase_c"/>
    <property type="match status" value="1"/>
</dbReference>
<dbReference type="InterPro" id="IPR036890">
    <property type="entry name" value="HATPase_C_sf"/>
</dbReference>
<dbReference type="InterPro" id="IPR013656">
    <property type="entry name" value="PAS_4"/>
</dbReference>
<protein>
    <submittedName>
        <fullName evidence="8">PAS domain-containing protein</fullName>
    </submittedName>
</protein>